<dbReference type="EMBL" id="JAULSW010000009">
    <property type="protein sequence ID" value="KAK3370288.1"/>
    <property type="molecule type" value="Genomic_DNA"/>
</dbReference>
<dbReference type="Gene3D" id="3.80.10.10">
    <property type="entry name" value="Ribonuclease Inhibitor"/>
    <property type="match status" value="1"/>
</dbReference>
<dbReference type="InterPro" id="IPR001810">
    <property type="entry name" value="F-box_dom"/>
</dbReference>
<feature type="domain" description="F-box" evidence="2">
    <location>
        <begin position="241"/>
        <end position="288"/>
    </location>
</feature>
<dbReference type="AlphaFoldDB" id="A0AAE0N4V8"/>
<reference evidence="3" key="2">
    <citation type="submission" date="2023-06" db="EMBL/GenBank/DDBJ databases">
        <authorList>
            <consortium name="Lawrence Berkeley National Laboratory"/>
            <person name="Haridas S."/>
            <person name="Hensen N."/>
            <person name="Bonometti L."/>
            <person name="Westerberg I."/>
            <person name="Brannstrom I.O."/>
            <person name="Guillou S."/>
            <person name="Cros-Aarteil S."/>
            <person name="Calhoun S."/>
            <person name="Kuo A."/>
            <person name="Mondo S."/>
            <person name="Pangilinan J."/>
            <person name="Riley R."/>
            <person name="LaButti K."/>
            <person name="Andreopoulos B."/>
            <person name="Lipzen A."/>
            <person name="Chen C."/>
            <person name="Yanf M."/>
            <person name="Daum C."/>
            <person name="Ng V."/>
            <person name="Clum A."/>
            <person name="Steindorff A."/>
            <person name="Ohm R."/>
            <person name="Martin F."/>
            <person name="Silar P."/>
            <person name="Natvig D."/>
            <person name="Lalanne C."/>
            <person name="Gautier V."/>
            <person name="Ament-velasquez S.L."/>
            <person name="Kruys A."/>
            <person name="Hutchinson M.I."/>
            <person name="Powell A.J."/>
            <person name="Barry K."/>
            <person name="Miller A.N."/>
            <person name="Grigoriev I.V."/>
            <person name="Debuchy R."/>
            <person name="Gladieux P."/>
            <person name="Thoren M.H."/>
            <person name="Johannesson H."/>
        </authorList>
    </citation>
    <scope>NUCLEOTIDE SEQUENCE</scope>
    <source>
        <strain evidence="3">CBS 232.78</strain>
    </source>
</reference>
<dbReference type="InterPro" id="IPR036047">
    <property type="entry name" value="F-box-like_dom_sf"/>
</dbReference>
<proteinExistence type="predicted"/>
<keyword evidence="4" id="KW-1185">Reference proteome</keyword>
<protein>
    <recommendedName>
        <fullName evidence="2">F-box domain-containing protein</fullName>
    </recommendedName>
</protein>
<comment type="caution">
    <text evidence="3">The sequence shown here is derived from an EMBL/GenBank/DDBJ whole genome shotgun (WGS) entry which is preliminary data.</text>
</comment>
<dbReference type="SUPFAM" id="SSF52047">
    <property type="entry name" value="RNI-like"/>
    <property type="match status" value="1"/>
</dbReference>
<accession>A0AAE0N4V8</accession>
<dbReference type="Pfam" id="PF12937">
    <property type="entry name" value="F-box-like"/>
    <property type="match status" value="1"/>
</dbReference>
<reference evidence="3" key="1">
    <citation type="journal article" date="2023" name="Mol. Phylogenet. Evol.">
        <title>Genome-scale phylogeny and comparative genomics of the fungal order Sordariales.</title>
        <authorList>
            <person name="Hensen N."/>
            <person name="Bonometti L."/>
            <person name="Westerberg I."/>
            <person name="Brannstrom I.O."/>
            <person name="Guillou S."/>
            <person name="Cros-Aarteil S."/>
            <person name="Calhoun S."/>
            <person name="Haridas S."/>
            <person name="Kuo A."/>
            <person name="Mondo S."/>
            <person name="Pangilinan J."/>
            <person name="Riley R."/>
            <person name="LaButti K."/>
            <person name="Andreopoulos B."/>
            <person name="Lipzen A."/>
            <person name="Chen C."/>
            <person name="Yan M."/>
            <person name="Daum C."/>
            <person name="Ng V."/>
            <person name="Clum A."/>
            <person name="Steindorff A."/>
            <person name="Ohm R.A."/>
            <person name="Martin F."/>
            <person name="Silar P."/>
            <person name="Natvig D.O."/>
            <person name="Lalanne C."/>
            <person name="Gautier V."/>
            <person name="Ament-Velasquez S.L."/>
            <person name="Kruys A."/>
            <person name="Hutchinson M.I."/>
            <person name="Powell A.J."/>
            <person name="Barry K."/>
            <person name="Miller A.N."/>
            <person name="Grigoriev I.V."/>
            <person name="Debuchy R."/>
            <person name="Gladieux P."/>
            <person name="Hiltunen Thoren M."/>
            <person name="Johannesson H."/>
        </authorList>
    </citation>
    <scope>NUCLEOTIDE SEQUENCE</scope>
    <source>
        <strain evidence="3">CBS 232.78</strain>
    </source>
</reference>
<dbReference type="InterPro" id="IPR032675">
    <property type="entry name" value="LRR_dom_sf"/>
</dbReference>
<evidence type="ECO:0000256" key="1">
    <source>
        <dbReference type="SAM" id="MobiDB-lite"/>
    </source>
</evidence>
<dbReference type="SUPFAM" id="SSF81383">
    <property type="entry name" value="F-box domain"/>
    <property type="match status" value="1"/>
</dbReference>
<evidence type="ECO:0000259" key="2">
    <source>
        <dbReference type="PROSITE" id="PS50181"/>
    </source>
</evidence>
<dbReference type="Proteomes" id="UP001285441">
    <property type="component" value="Unassembled WGS sequence"/>
</dbReference>
<dbReference type="Gene3D" id="1.20.1280.50">
    <property type="match status" value="1"/>
</dbReference>
<gene>
    <name evidence="3" type="ORF">B0H63DRAFT_486672</name>
</gene>
<evidence type="ECO:0000313" key="4">
    <source>
        <dbReference type="Proteomes" id="UP001285441"/>
    </source>
</evidence>
<sequence>MANLNGLDMANGAPEPLDPHLFEDEEGDDEFAWQLRRVENMLTKGRALMSKAQYPGALKSLMEAVSLCPCEPDTHGKDKSCNILQCITAVQDSDPDALYNVVQGPCSCGFEWPSCTYPRHIETLDTMAECLEGAQAHVAAFSTALGLIRLDPASPVGYCRIAKIIRYLVRRSGSDTKAAKCLAVVLRDGKLASKDKLRDMLQAFVKSGLHNMEKYRHSYDDKHHVILRKMAHNLKMPQSRRDPIKKLPREIFSMILMYLNFPELICCLLVNKHWNQVCVKDSALWRDLRLTAPRNPGRQFGTFLQKHSNMRTLVIENIDKLPLNPKRMDMISFYLPNLECLRLGSPRFFPSMGRFEGVPGKQLAKLTQLSLVGIEQESAGLLEKLLQLTHTSLEVLDLAESTSVMEDFFLHHPMPKLKKLSLHFSTPGSKDVMELDMNNIVMSTPNLESLSMNGYDLRWNDPDQFPFAGDQKAGQWQSLRSICFGEDMELSRGDPDIPASRCLPPLNKNMKAIEILCSDLVLIDNVLFTADSDSNSDDRPLHPTLDGSTFPFESLGLPHLELFRCAGRIDPRLLRHVLMPACKNGTLQVLELTEREKPRASRRWNRTRNPWAPPSFDSVDPVVDLAFAFSDSVHTLGLSWFNWAAEDNHYSAFDGQPFMAWLDHFPNVRTVTVHPGPCSRKEPVVAFILKLLTHANIKVLHQNVLIGTDWDAGQKIAKKRGILLDHTLRFETMRAPFVE</sequence>
<name>A0AAE0N4V8_9PEZI</name>
<evidence type="ECO:0000313" key="3">
    <source>
        <dbReference type="EMBL" id="KAK3370288.1"/>
    </source>
</evidence>
<organism evidence="3 4">
    <name type="scientific">Podospora didyma</name>
    <dbReference type="NCBI Taxonomy" id="330526"/>
    <lineage>
        <taxon>Eukaryota</taxon>
        <taxon>Fungi</taxon>
        <taxon>Dikarya</taxon>
        <taxon>Ascomycota</taxon>
        <taxon>Pezizomycotina</taxon>
        <taxon>Sordariomycetes</taxon>
        <taxon>Sordariomycetidae</taxon>
        <taxon>Sordariales</taxon>
        <taxon>Podosporaceae</taxon>
        <taxon>Podospora</taxon>
    </lineage>
</organism>
<feature type="region of interest" description="Disordered" evidence="1">
    <location>
        <begin position="1"/>
        <end position="23"/>
    </location>
</feature>
<dbReference type="PROSITE" id="PS50181">
    <property type="entry name" value="FBOX"/>
    <property type="match status" value="1"/>
</dbReference>